<organism evidence="1">
    <name type="scientific">Eutreptiella gymnastica</name>
    <dbReference type="NCBI Taxonomy" id="73025"/>
    <lineage>
        <taxon>Eukaryota</taxon>
        <taxon>Discoba</taxon>
        <taxon>Euglenozoa</taxon>
        <taxon>Euglenida</taxon>
        <taxon>Spirocuta</taxon>
        <taxon>Euglenophyceae</taxon>
        <taxon>Eutreptiales</taxon>
        <taxon>Eutreptiaceae</taxon>
        <taxon>Eutreptiella</taxon>
    </lineage>
</organism>
<accession>A0A7S1I6T8</accession>
<sequence length="144" mass="15892">MQTQTALSFHLGFIAHFRTFAHTKGDTTFGAMALCPQAGHHFPSRLQDSCQSKIMPLHPSLADTFMPPPLPTPLTACHPLFWCRLIMHRGSTEKGAVWKPCAQLVPPPLLPLTADGVTWTVQLGLKNCVPESKVEKPAERGTRR</sequence>
<proteinExistence type="predicted"/>
<dbReference type="EMBL" id="HBGA01038274">
    <property type="protein sequence ID" value="CAD9002852.1"/>
    <property type="molecule type" value="Transcribed_RNA"/>
</dbReference>
<protein>
    <submittedName>
        <fullName evidence="1">Uncharacterized protein</fullName>
    </submittedName>
</protein>
<evidence type="ECO:0000313" key="1">
    <source>
        <dbReference type="EMBL" id="CAD9002852.1"/>
    </source>
</evidence>
<dbReference type="AlphaFoldDB" id="A0A7S1I6T8"/>
<name>A0A7S1I6T8_9EUGL</name>
<reference evidence="1" key="1">
    <citation type="submission" date="2021-01" db="EMBL/GenBank/DDBJ databases">
        <authorList>
            <person name="Corre E."/>
            <person name="Pelletier E."/>
            <person name="Niang G."/>
            <person name="Scheremetjew M."/>
            <person name="Finn R."/>
            <person name="Kale V."/>
            <person name="Holt S."/>
            <person name="Cochrane G."/>
            <person name="Meng A."/>
            <person name="Brown T."/>
            <person name="Cohen L."/>
        </authorList>
    </citation>
    <scope>NUCLEOTIDE SEQUENCE</scope>
    <source>
        <strain evidence="1">NIES-381</strain>
    </source>
</reference>
<gene>
    <name evidence="1" type="ORF">EGYM00392_LOCUS13936</name>
</gene>